<name>A0A147EYV2_MICTE</name>
<protein>
    <submittedName>
        <fullName evidence="2">Uncharacterized protein</fullName>
    </submittedName>
</protein>
<evidence type="ECO:0000313" key="2">
    <source>
        <dbReference type="EMBL" id="KTR95519.1"/>
    </source>
</evidence>
<evidence type="ECO:0000313" key="3">
    <source>
        <dbReference type="Proteomes" id="UP000075025"/>
    </source>
</evidence>
<sequence>MDNVELVLDTNVVGLADSIARKGYDEAKVQHRRVRALWTWIAGRTHVDVNVYLGAVEGANFDGFAPSPYNLLKRVTCASVLFELAKHSTEIDPFDGTPVLEKIRSADFPTLSEAVDEAREHYGSVVLPNYIAILSWHLSKARRPDADSSVRLQEVLDQVIALMDFVPLACTMLSFAEWGSPTVANVVGNRVLKLRNRELARSARSGAWDVGFLSALSRLRAEAAHDESTASLPVLVTDDDAFAAAARLLPARGNTGWFQLDVAHYSDAESALRFADEVTRRRKSASPRLPRWEELVEVARILEGELGVEEDLRLHDDELVLTLEPDRVRMESVLNILAMPRGKMIDHIEDDPLQFYAVLTLSAFVLKEMDGAPEVHLYEALRRAAPEAVAPGADGAAAHPLAAVAIMAAWAAGDNTRTMAHLESLEINFYPVLVKLIVLILSAELIELSALARDVTRDDELARWRAAVSALPISNSEPHLEYRRRRSSGEHAHRTVDADDS</sequence>
<accession>A0A147EYV2</accession>
<dbReference type="AlphaFoldDB" id="A0A147EYV2"/>
<reference evidence="2 3" key="1">
    <citation type="journal article" date="2016" name="Front. Microbiol.">
        <title>Genomic Resource of Rice Seed Associated Bacteria.</title>
        <authorList>
            <person name="Midha S."/>
            <person name="Bansal K."/>
            <person name="Sharma S."/>
            <person name="Kumar N."/>
            <person name="Patil P.P."/>
            <person name="Chaudhry V."/>
            <person name="Patil P.B."/>
        </authorList>
    </citation>
    <scope>NUCLEOTIDE SEQUENCE [LARGE SCALE GENOMIC DNA]</scope>
    <source>
        <strain evidence="2 3">NS220</strain>
    </source>
</reference>
<feature type="compositionally biased region" description="Basic and acidic residues" evidence="1">
    <location>
        <begin position="487"/>
        <end position="501"/>
    </location>
</feature>
<dbReference type="Proteomes" id="UP000075025">
    <property type="component" value="Unassembled WGS sequence"/>
</dbReference>
<evidence type="ECO:0000256" key="1">
    <source>
        <dbReference type="SAM" id="MobiDB-lite"/>
    </source>
</evidence>
<gene>
    <name evidence="2" type="ORF">NS220_05730</name>
</gene>
<comment type="caution">
    <text evidence="2">The sequence shown here is derived from an EMBL/GenBank/DDBJ whole genome shotgun (WGS) entry which is preliminary data.</text>
</comment>
<dbReference type="PATRIC" id="fig|2033.6.peg.2119"/>
<feature type="region of interest" description="Disordered" evidence="1">
    <location>
        <begin position="479"/>
        <end position="501"/>
    </location>
</feature>
<organism evidence="2 3">
    <name type="scientific">Microbacterium testaceum</name>
    <name type="common">Aureobacterium testaceum</name>
    <name type="synonym">Brevibacterium testaceum</name>
    <dbReference type="NCBI Taxonomy" id="2033"/>
    <lineage>
        <taxon>Bacteria</taxon>
        <taxon>Bacillati</taxon>
        <taxon>Actinomycetota</taxon>
        <taxon>Actinomycetes</taxon>
        <taxon>Micrococcales</taxon>
        <taxon>Microbacteriaceae</taxon>
        <taxon>Microbacterium</taxon>
    </lineage>
</organism>
<dbReference type="EMBL" id="LDRT01000031">
    <property type="protein sequence ID" value="KTR95519.1"/>
    <property type="molecule type" value="Genomic_DNA"/>
</dbReference>
<proteinExistence type="predicted"/>